<feature type="transmembrane region" description="Helical" evidence="7">
    <location>
        <begin position="252"/>
        <end position="273"/>
    </location>
</feature>
<dbReference type="AlphaFoldDB" id="A0A818P2E0"/>
<dbReference type="PANTHER" id="PTHR20855">
    <property type="entry name" value="ADIPOR/PROGESTIN RECEPTOR-RELATED"/>
    <property type="match status" value="1"/>
</dbReference>
<proteinExistence type="inferred from homology"/>
<comment type="similarity">
    <text evidence="2">Belongs to the ADIPOR family.</text>
</comment>
<dbReference type="PANTHER" id="PTHR20855:SF92">
    <property type="entry name" value="PROGESTIN AND ADIPOQ RECEPTOR FAMILY MEMBER 3-LIKE"/>
    <property type="match status" value="1"/>
</dbReference>
<evidence type="ECO:0000256" key="2">
    <source>
        <dbReference type="ARBA" id="ARBA00007018"/>
    </source>
</evidence>
<evidence type="ECO:0000256" key="3">
    <source>
        <dbReference type="ARBA" id="ARBA00022692"/>
    </source>
</evidence>
<gene>
    <name evidence="8" type="ORF">KXQ929_LOCUS5743</name>
</gene>
<keyword evidence="6" id="KW-0862">Zinc</keyword>
<feature type="transmembrane region" description="Helical" evidence="7">
    <location>
        <begin position="155"/>
        <end position="176"/>
    </location>
</feature>
<keyword evidence="4 7" id="KW-1133">Transmembrane helix</keyword>
<evidence type="ECO:0000313" key="9">
    <source>
        <dbReference type="Proteomes" id="UP000663868"/>
    </source>
</evidence>
<evidence type="ECO:0000256" key="5">
    <source>
        <dbReference type="ARBA" id="ARBA00023136"/>
    </source>
</evidence>
<keyword evidence="5 7" id="KW-0472">Membrane</keyword>
<dbReference type="EMBL" id="CAJOBB010000214">
    <property type="protein sequence ID" value="CAF3613016.1"/>
    <property type="molecule type" value="Genomic_DNA"/>
</dbReference>
<dbReference type="GO" id="GO:0038023">
    <property type="term" value="F:signaling receptor activity"/>
    <property type="evidence" value="ECO:0007669"/>
    <property type="project" value="TreeGrafter"/>
</dbReference>
<name>A0A818P2E0_9BILA</name>
<feature type="transmembrane region" description="Helical" evidence="7">
    <location>
        <begin position="188"/>
        <end position="208"/>
    </location>
</feature>
<dbReference type="GO" id="GO:0046872">
    <property type="term" value="F:metal ion binding"/>
    <property type="evidence" value="ECO:0007669"/>
    <property type="project" value="UniProtKB-KW"/>
</dbReference>
<evidence type="ECO:0000256" key="7">
    <source>
        <dbReference type="SAM" id="Phobius"/>
    </source>
</evidence>
<dbReference type="InterPro" id="IPR004254">
    <property type="entry name" value="AdipoR/HlyIII-related"/>
</dbReference>
<feature type="transmembrane region" description="Helical" evidence="7">
    <location>
        <begin position="89"/>
        <end position="108"/>
    </location>
</feature>
<feature type="transmembrane region" description="Helical" evidence="7">
    <location>
        <begin position="120"/>
        <end position="143"/>
    </location>
</feature>
<dbReference type="Proteomes" id="UP000663868">
    <property type="component" value="Unassembled WGS sequence"/>
</dbReference>
<evidence type="ECO:0000256" key="1">
    <source>
        <dbReference type="ARBA" id="ARBA00004141"/>
    </source>
</evidence>
<evidence type="ECO:0000256" key="6">
    <source>
        <dbReference type="PIRSR" id="PIRSR604254-1"/>
    </source>
</evidence>
<feature type="binding site" evidence="6">
    <location>
        <position position="291"/>
    </location>
    <ligand>
        <name>Zn(2+)</name>
        <dbReference type="ChEBI" id="CHEBI:29105"/>
    </ligand>
</feature>
<comment type="subcellular location">
    <subcellularLocation>
        <location evidence="1">Membrane</location>
        <topology evidence="1">Multi-pass membrane protein</topology>
    </subcellularLocation>
</comment>
<organism evidence="8 9">
    <name type="scientific">Adineta steineri</name>
    <dbReference type="NCBI Taxonomy" id="433720"/>
    <lineage>
        <taxon>Eukaryota</taxon>
        <taxon>Metazoa</taxon>
        <taxon>Spiralia</taxon>
        <taxon>Gnathifera</taxon>
        <taxon>Rotifera</taxon>
        <taxon>Eurotatoria</taxon>
        <taxon>Bdelloidea</taxon>
        <taxon>Adinetida</taxon>
        <taxon>Adinetidae</taxon>
        <taxon>Adineta</taxon>
    </lineage>
</organism>
<comment type="caution">
    <text evidence="8">The sequence shown here is derived from an EMBL/GenBank/DDBJ whole genome shotgun (WGS) entry which is preliminary data.</text>
</comment>
<keyword evidence="6" id="KW-0479">Metal-binding</keyword>
<feature type="transmembrane region" description="Helical" evidence="7">
    <location>
        <begin position="293"/>
        <end position="311"/>
    </location>
</feature>
<feature type="transmembrane region" description="Helical" evidence="7">
    <location>
        <begin position="327"/>
        <end position="349"/>
    </location>
</feature>
<accession>A0A818P2E0</accession>
<keyword evidence="3 7" id="KW-0812">Transmembrane</keyword>
<reference evidence="8" key="1">
    <citation type="submission" date="2021-02" db="EMBL/GenBank/DDBJ databases">
        <authorList>
            <person name="Nowell W R."/>
        </authorList>
    </citation>
    <scope>NUCLEOTIDE SEQUENCE</scope>
</reference>
<evidence type="ECO:0000256" key="4">
    <source>
        <dbReference type="ARBA" id="ARBA00022989"/>
    </source>
</evidence>
<feature type="binding site" evidence="6">
    <location>
        <position position="295"/>
    </location>
    <ligand>
        <name>Zn(2+)</name>
        <dbReference type="ChEBI" id="CHEBI:29105"/>
    </ligand>
</feature>
<dbReference type="Pfam" id="PF03006">
    <property type="entry name" value="HlyIII"/>
    <property type="match status" value="1"/>
</dbReference>
<feature type="transmembrane region" description="Helical" evidence="7">
    <location>
        <begin position="229"/>
        <end position="246"/>
    </location>
</feature>
<sequence>MMLDLTRFAYYVPSLSFSFEHDIRARLQNLHLRAQSAFISLQNMPHYPRTSEDVPPIFIERYIMHGYRSVHKPWSYYWKSLFHKHNESINVWSHLTGILYMGYLFYYYNKRLNFFENSHSWPFAVSLSTAIIMFLCSAFAHLLHSKSEKIHLTCFSIDYLGVSLHGFGSGFLHIYYSAPEWYYNKIEYEYIFILLLFGILACLLNCFAQDYFSRPYPPLKRVCQFSGCAVLWIYSVIPLIARLFPLNFPLDSTLICHFGQILFFIIGSILFGFDLPQRFCPGSLDFIGQGHQLFHLCIYLVTVLQMHGVYWDYEDKRTIIDQRTKPDLIFCAGSMISLLLWNIVTVWYFRRRLREKNCHEK</sequence>
<dbReference type="GO" id="GO:0016020">
    <property type="term" value="C:membrane"/>
    <property type="evidence" value="ECO:0007669"/>
    <property type="project" value="UniProtKB-SubCell"/>
</dbReference>
<feature type="binding site" evidence="6">
    <location>
        <position position="141"/>
    </location>
    <ligand>
        <name>Zn(2+)</name>
        <dbReference type="ChEBI" id="CHEBI:29105"/>
    </ligand>
</feature>
<evidence type="ECO:0000313" key="8">
    <source>
        <dbReference type="EMBL" id="CAF3613016.1"/>
    </source>
</evidence>
<protein>
    <submittedName>
        <fullName evidence="8">Uncharacterized protein</fullName>
    </submittedName>
</protein>